<gene>
    <name evidence="3" type="ORF">TCE0_044r16333</name>
</gene>
<evidence type="ECO:0000259" key="2">
    <source>
        <dbReference type="Pfam" id="PF07859"/>
    </source>
</evidence>
<keyword evidence="4" id="KW-1185">Reference proteome</keyword>
<dbReference type="AlphaFoldDB" id="A0A478EC16"/>
<evidence type="ECO:0000313" key="3">
    <source>
        <dbReference type="EMBL" id="GAM42398.1"/>
    </source>
</evidence>
<dbReference type="InterPro" id="IPR013094">
    <property type="entry name" value="AB_hydrolase_3"/>
</dbReference>
<dbReference type="Gene3D" id="3.40.50.1820">
    <property type="entry name" value="alpha/beta hydrolase"/>
    <property type="match status" value="1"/>
</dbReference>
<proteinExistence type="predicted"/>
<dbReference type="Pfam" id="PF07859">
    <property type="entry name" value="Abhydrolase_3"/>
    <property type="match status" value="1"/>
</dbReference>
<organism evidence="3 4">
    <name type="scientific">Talaromyces pinophilus</name>
    <name type="common">Penicillium pinophilum</name>
    <dbReference type="NCBI Taxonomy" id="128442"/>
    <lineage>
        <taxon>Eukaryota</taxon>
        <taxon>Fungi</taxon>
        <taxon>Dikarya</taxon>
        <taxon>Ascomycota</taxon>
        <taxon>Pezizomycotina</taxon>
        <taxon>Eurotiomycetes</taxon>
        <taxon>Eurotiomycetidae</taxon>
        <taxon>Eurotiales</taxon>
        <taxon>Trichocomaceae</taxon>
        <taxon>Talaromyces</taxon>
        <taxon>Talaromyces sect. Talaromyces</taxon>
    </lineage>
</organism>
<dbReference type="PANTHER" id="PTHR48081:SF8">
    <property type="entry name" value="ALPHA_BETA HYDROLASE FOLD-3 DOMAIN-CONTAINING PROTEIN-RELATED"/>
    <property type="match status" value="1"/>
</dbReference>
<evidence type="ECO:0000256" key="1">
    <source>
        <dbReference type="ARBA" id="ARBA00022801"/>
    </source>
</evidence>
<accession>A0A478EC16</accession>
<name>A0A478EC16_TALPI</name>
<keyword evidence="1" id="KW-0378">Hydrolase</keyword>
<sequence>MRNFRGSDDHIIQRRATLQKLAAEGPQIRKIPGNDEILVRSYTPRRPTQSGSAAAYPVFVDYHGDGYTFGDIETGDDNFRLLSARNGLAVLNVDYRLAPRYVFPKGFEDAYGVLRWVTKNAPSFAGDMNKGFLVGGVSAGGNFAGALANVALDEGLQPPITRLLLSIPCCLMPQAFHLLPQYKDERLDPIRDNALLFAKLLREQSNAETKIDLYDDLPHGFWRFQKLPAAQRWHIDIYEGTKFLLEGGKGGFHVNGTENGLNEYLSGVI</sequence>
<dbReference type="GO" id="GO:0016787">
    <property type="term" value="F:hydrolase activity"/>
    <property type="evidence" value="ECO:0007669"/>
    <property type="project" value="UniProtKB-KW"/>
</dbReference>
<dbReference type="InterPro" id="IPR050300">
    <property type="entry name" value="GDXG_lipolytic_enzyme"/>
</dbReference>
<feature type="domain" description="Alpha/beta hydrolase fold-3" evidence="2">
    <location>
        <begin position="60"/>
        <end position="169"/>
    </location>
</feature>
<evidence type="ECO:0000313" key="4">
    <source>
        <dbReference type="Proteomes" id="UP000053095"/>
    </source>
</evidence>
<dbReference type="SUPFAM" id="SSF53474">
    <property type="entry name" value="alpha/beta-Hydrolases"/>
    <property type="match status" value="1"/>
</dbReference>
<reference evidence="4" key="1">
    <citation type="journal article" date="2015" name="Genome Announc.">
        <title>Draft genome sequence of Talaromyces cellulolyticus strain Y-94, a source of lignocellulosic biomass-degrading enzymes.</title>
        <authorList>
            <person name="Fujii T."/>
            <person name="Koike H."/>
            <person name="Sawayama S."/>
            <person name="Yano S."/>
            <person name="Inoue H."/>
        </authorList>
    </citation>
    <scope>NUCLEOTIDE SEQUENCE [LARGE SCALE GENOMIC DNA]</scope>
    <source>
        <strain evidence="4">Y-94</strain>
    </source>
</reference>
<dbReference type="Proteomes" id="UP000053095">
    <property type="component" value="Unassembled WGS sequence"/>
</dbReference>
<dbReference type="InterPro" id="IPR029058">
    <property type="entry name" value="AB_hydrolase_fold"/>
</dbReference>
<dbReference type="PANTHER" id="PTHR48081">
    <property type="entry name" value="AB HYDROLASE SUPERFAMILY PROTEIN C4A8.06C"/>
    <property type="match status" value="1"/>
</dbReference>
<dbReference type="EMBL" id="DF933840">
    <property type="protein sequence ID" value="GAM42398.1"/>
    <property type="molecule type" value="Genomic_DNA"/>
</dbReference>
<protein>
    <recommendedName>
        <fullName evidence="2">Alpha/beta hydrolase fold-3 domain-containing protein</fullName>
    </recommendedName>
</protein>